<feature type="region of interest" description="Disordered" evidence="8">
    <location>
        <begin position="1"/>
        <end position="87"/>
    </location>
</feature>
<evidence type="ECO:0000256" key="8">
    <source>
        <dbReference type="SAM" id="MobiDB-lite"/>
    </source>
</evidence>
<dbReference type="Proteomes" id="UP001280581">
    <property type="component" value="Unassembled WGS sequence"/>
</dbReference>
<protein>
    <recommendedName>
        <fullName evidence="4">Ribosome assembly protein 3</fullName>
    </recommendedName>
</protein>
<evidence type="ECO:0000313" key="11">
    <source>
        <dbReference type="Proteomes" id="UP001280581"/>
    </source>
</evidence>
<comment type="caution">
    <text evidence="10">The sequence shown here is derived from an EMBL/GenBank/DDBJ whole genome shotgun (WGS) entry which is preliminary data.</text>
</comment>
<feature type="compositionally biased region" description="Basic and acidic residues" evidence="8">
    <location>
        <begin position="1"/>
        <end position="10"/>
    </location>
</feature>
<dbReference type="AlphaFoldDB" id="A0AAN6LTN2"/>
<keyword evidence="7" id="KW-0687">Ribonucleoprotein</keyword>
<accession>A0AAN6LTN2</accession>
<dbReference type="InterPro" id="IPR028217">
    <property type="entry name" value="Rsa3_C"/>
</dbReference>
<name>A0AAN6LTN2_9PLEO</name>
<dbReference type="InterPro" id="IPR051898">
    <property type="entry name" value="Ribosome_Assembly_3"/>
</dbReference>
<comment type="function">
    <text evidence="1">Required for efficient biogenesis of the 60S ribosomal subunit.</text>
</comment>
<reference evidence="10 11" key="1">
    <citation type="submission" date="2021-02" db="EMBL/GenBank/DDBJ databases">
        <title>Genome assembly of Pseudopithomyces chartarum.</title>
        <authorList>
            <person name="Jauregui R."/>
            <person name="Singh J."/>
            <person name="Voisey C."/>
        </authorList>
    </citation>
    <scope>NUCLEOTIDE SEQUENCE [LARGE SCALE GENOMIC DNA]</scope>
    <source>
        <strain evidence="10 11">AGR01</strain>
    </source>
</reference>
<evidence type="ECO:0000256" key="5">
    <source>
        <dbReference type="ARBA" id="ARBA00022517"/>
    </source>
</evidence>
<evidence type="ECO:0000256" key="6">
    <source>
        <dbReference type="ARBA" id="ARBA00023242"/>
    </source>
</evidence>
<evidence type="ECO:0000256" key="7">
    <source>
        <dbReference type="ARBA" id="ARBA00023274"/>
    </source>
</evidence>
<dbReference type="GO" id="GO:0000027">
    <property type="term" value="P:ribosomal large subunit assembly"/>
    <property type="evidence" value="ECO:0007669"/>
    <property type="project" value="TreeGrafter"/>
</dbReference>
<dbReference type="EMBL" id="WVTA01000009">
    <property type="protein sequence ID" value="KAK3207368.1"/>
    <property type="molecule type" value="Genomic_DNA"/>
</dbReference>
<keyword evidence="6" id="KW-0539">Nucleus</keyword>
<evidence type="ECO:0000256" key="4">
    <source>
        <dbReference type="ARBA" id="ARBA00015339"/>
    </source>
</evidence>
<evidence type="ECO:0000256" key="2">
    <source>
        <dbReference type="ARBA" id="ARBA00004604"/>
    </source>
</evidence>
<dbReference type="PANTHER" id="PTHR28127">
    <property type="entry name" value="RIBOSOME ASSEMBLY PROTEIN 3"/>
    <property type="match status" value="1"/>
</dbReference>
<dbReference type="GO" id="GO:0030687">
    <property type="term" value="C:preribosome, large subunit precursor"/>
    <property type="evidence" value="ECO:0007669"/>
    <property type="project" value="TreeGrafter"/>
</dbReference>
<evidence type="ECO:0000256" key="3">
    <source>
        <dbReference type="ARBA" id="ARBA00006256"/>
    </source>
</evidence>
<gene>
    <name evidence="10" type="ORF">GRF29_103g804086</name>
</gene>
<feature type="compositionally biased region" description="Polar residues" evidence="8">
    <location>
        <begin position="21"/>
        <end position="39"/>
    </location>
</feature>
<feature type="compositionally biased region" description="Low complexity" evidence="8">
    <location>
        <begin position="57"/>
        <end position="68"/>
    </location>
</feature>
<organism evidence="10 11">
    <name type="scientific">Pseudopithomyces chartarum</name>
    <dbReference type="NCBI Taxonomy" id="1892770"/>
    <lineage>
        <taxon>Eukaryota</taxon>
        <taxon>Fungi</taxon>
        <taxon>Dikarya</taxon>
        <taxon>Ascomycota</taxon>
        <taxon>Pezizomycotina</taxon>
        <taxon>Dothideomycetes</taxon>
        <taxon>Pleosporomycetidae</taxon>
        <taxon>Pleosporales</taxon>
        <taxon>Massarineae</taxon>
        <taxon>Didymosphaeriaceae</taxon>
        <taxon>Pseudopithomyces</taxon>
    </lineage>
</organism>
<evidence type="ECO:0000259" key="9">
    <source>
        <dbReference type="Pfam" id="PF14615"/>
    </source>
</evidence>
<proteinExistence type="inferred from homology"/>
<dbReference type="Pfam" id="PF14615">
    <property type="entry name" value="Rsa3"/>
    <property type="match status" value="1"/>
</dbReference>
<comment type="similarity">
    <text evidence="3">Belongs to the RSA3 family.</text>
</comment>
<sequence>MAAARGEDKSKRRKKRKSRTQVEISSSESESDAPQQSKKPNGVAKVDITENGDVSMTDVQDSPSSSSPAPTPAPVQTRANVAPKDPEEFSSMYLKKITVELADDLDKVRDAQDFKASSLPMLVHALRQGASIYSPEEKRRVVNATT</sequence>
<evidence type="ECO:0000256" key="1">
    <source>
        <dbReference type="ARBA" id="ARBA00003035"/>
    </source>
</evidence>
<dbReference type="GO" id="GO:0005730">
    <property type="term" value="C:nucleolus"/>
    <property type="evidence" value="ECO:0007669"/>
    <property type="project" value="UniProtKB-SubCell"/>
</dbReference>
<evidence type="ECO:0000313" key="10">
    <source>
        <dbReference type="EMBL" id="KAK3207368.1"/>
    </source>
</evidence>
<dbReference type="PANTHER" id="PTHR28127:SF1">
    <property type="entry name" value="RIBOSOME ASSEMBLY PROTEIN 3"/>
    <property type="match status" value="1"/>
</dbReference>
<feature type="domain" description="Ribosome-assembly protein 3 C-terminal" evidence="9">
    <location>
        <begin position="89"/>
        <end position="134"/>
    </location>
</feature>
<comment type="subcellular location">
    <subcellularLocation>
        <location evidence="2">Nucleus</location>
        <location evidence="2">Nucleolus</location>
    </subcellularLocation>
</comment>
<keyword evidence="11" id="KW-1185">Reference proteome</keyword>
<keyword evidence="5" id="KW-0690">Ribosome biogenesis</keyword>